<dbReference type="Pfam" id="PF00483">
    <property type="entry name" value="NTP_transferase"/>
    <property type="match status" value="1"/>
</dbReference>
<dbReference type="InterPro" id="IPR005835">
    <property type="entry name" value="NTP_transferase_dom"/>
</dbReference>
<name>A0A223AQV7_9FIRM</name>
<reference evidence="5" key="1">
    <citation type="submission" date="2016-05" db="EMBL/GenBank/DDBJ databases">
        <authorList>
            <person name="Holder M.E."/>
            <person name="Ajami N.J."/>
            <person name="Petrosino J.F."/>
        </authorList>
    </citation>
    <scope>NUCLEOTIDE SEQUENCE [LARGE SCALE GENOMIC DNA]</scope>
    <source>
        <strain evidence="5">ATCC 700696</strain>
    </source>
</reference>
<dbReference type="Gene3D" id="3.90.550.10">
    <property type="entry name" value="Spore Coat Polysaccharide Biosynthesis Protein SpsA, Chain A"/>
    <property type="match status" value="1"/>
</dbReference>
<dbReference type="SUPFAM" id="SSF53448">
    <property type="entry name" value="Nucleotide-diphospho-sugar transferases"/>
    <property type="match status" value="1"/>
</dbReference>
<evidence type="ECO:0000256" key="1">
    <source>
        <dbReference type="RuleBase" id="RU000481"/>
    </source>
</evidence>
<dbReference type="AlphaFoldDB" id="A0A223AQV7"/>
<keyword evidence="5" id="KW-1185">Reference proteome</keyword>
<dbReference type="InterPro" id="IPR029044">
    <property type="entry name" value="Nucleotide-diphossugar_trans"/>
</dbReference>
<dbReference type="Gene3D" id="3.90.1150.10">
    <property type="entry name" value="Aspartate Aminotransferase, domain 1"/>
    <property type="match status" value="1"/>
</dbReference>
<dbReference type="EC" id="2.6.1.-" evidence="1"/>
<dbReference type="GO" id="GO:0008483">
    <property type="term" value="F:transaminase activity"/>
    <property type="evidence" value="ECO:0007669"/>
    <property type="project" value="UniProtKB-KW"/>
</dbReference>
<dbReference type="EMBL" id="CP016199">
    <property type="protein sequence ID" value="ASS37350.1"/>
    <property type="molecule type" value="Genomic_DNA"/>
</dbReference>
<evidence type="ECO:0000313" key="5">
    <source>
        <dbReference type="Proteomes" id="UP000214689"/>
    </source>
</evidence>
<evidence type="ECO:0000313" key="4">
    <source>
        <dbReference type="EMBL" id="ASS37350.1"/>
    </source>
</evidence>
<keyword evidence="1 4" id="KW-0808">Transferase</keyword>
<dbReference type="CDD" id="cd02523">
    <property type="entry name" value="PC_cytidylyltransferase"/>
    <property type="match status" value="1"/>
</dbReference>
<dbReference type="Gene3D" id="3.40.640.10">
    <property type="entry name" value="Type I PLP-dependent aspartate aminotransferase-like (Major domain)"/>
    <property type="match status" value="1"/>
</dbReference>
<accession>A0A223AQV7</accession>
<comment type="cofactor">
    <cofactor evidence="1">
        <name>pyridoxal 5'-phosphate</name>
        <dbReference type="ChEBI" id="CHEBI:597326"/>
    </cofactor>
</comment>
<organism evidence="4 5">
    <name type="scientific">Mogibacterium pumilum</name>
    <dbReference type="NCBI Taxonomy" id="86332"/>
    <lineage>
        <taxon>Bacteria</taxon>
        <taxon>Bacillati</taxon>
        <taxon>Bacillota</taxon>
        <taxon>Clostridia</taxon>
        <taxon>Peptostreptococcales</taxon>
        <taxon>Anaerovoracaceae</taxon>
        <taxon>Mogibacterium</taxon>
    </lineage>
</organism>
<dbReference type="InterPro" id="IPR004838">
    <property type="entry name" value="NHTrfase_class1_PyrdxlP-BS"/>
</dbReference>
<feature type="domain" description="Nucleotidyl transferase" evidence="3">
    <location>
        <begin position="3"/>
        <end position="121"/>
    </location>
</feature>
<dbReference type="Pfam" id="PF00155">
    <property type="entry name" value="Aminotran_1_2"/>
    <property type="match status" value="1"/>
</dbReference>
<keyword evidence="1 4" id="KW-0032">Aminotransferase</keyword>
<gene>
    <name evidence="4" type="ORF">AXF17_01945</name>
</gene>
<dbReference type="CDD" id="cd00609">
    <property type="entry name" value="AAT_like"/>
    <property type="match status" value="1"/>
</dbReference>
<dbReference type="GO" id="GO:0030170">
    <property type="term" value="F:pyridoxal phosphate binding"/>
    <property type="evidence" value="ECO:0007669"/>
    <property type="project" value="InterPro"/>
</dbReference>
<dbReference type="InterPro" id="IPR015422">
    <property type="entry name" value="PyrdxlP-dep_Trfase_small"/>
</dbReference>
<dbReference type="PANTHER" id="PTHR42885">
    <property type="entry name" value="HISTIDINOL-PHOSPHATE AMINOTRANSFERASE-RELATED"/>
    <property type="match status" value="1"/>
</dbReference>
<evidence type="ECO:0000259" key="2">
    <source>
        <dbReference type="Pfam" id="PF00155"/>
    </source>
</evidence>
<protein>
    <recommendedName>
        <fullName evidence="1">Aminotransferase</fullName>
        <ecNumber evidence="1">2.6.1.-</ecNumber>
    </recommendedName>
</protein>
<comment type="similarity">
    <text evidence="1">Belongs to the class-I pyridoxal-phosphate-dependent aminotransferase family.</text>
</comment>
<dbReference type="InterPro" id="IPR015424">
    <property type="entry name" value="PyrdxlP-dep_Trfase"/>
</dbReference>
<dbReference type="PROSITE" id="PS00105">
    <property type="entry name" value="AA_TRANSFER_CLASS_1"/>
    <property type="match status" value="1"/>
</dbReference>
<dbReference type="SUPFAM" id="SSF53383">
    <property type="entry name" value="PLP-dependent transferases"/>
    <property type="match status" value="1"/>
</dbReference>
<feature type="domain" description="Aminotransferase class I/classII large" evidence="2">
    <location>
        <begin position="312"/>
        <end position="599"/>
    </location>
</feature>
<dbReference type="InterPro" id="IPR015421">
    <property type="entry name" value="PyrdxlP-dep_Trfase_major"/>
</dbReference>
<dbReference type="Proteomes" id="UP000214689">
    <property type="component" value="Chromosome"/>
</dbReference>
<dbReference type="RefSeq" id="WP_094233576.1">
    <property type="nucleotide sequence ID" value="NZ_CP016199.1"/>
</dbReference>
<proteinExistence type="inferred from homology"/>
<dbReference type="InterPro" id="IPR004839">
    <property type="entry name" value="Aminotransferase_I/II_large"/>
</dbReference>
<evidence type="ECO:0000259" key="3">
    <source>
        <dbReference type="Pfam" id="PF00483"/>
    </source>
</evidence>
<sequence>MQAIILAAGMGKRLKKLTQNNTKCMVKVNGMTMIERMLRQIDKRGVSRIVIVVGYEREKLKEYISTLDISAPIQYIDNPIYDSTNNIYSLSLASELLIEEDTLLFESDLIFEDSILDALIDDPRETLALVDKYESWMDGTVVKIDNNDNIIDFVPGKNFVFEDIPSYYKTVNIYKFSKDFSTRKYVPFLNAYQKALGANEYYEQVLKVITMIEKPEIQAKRLTGQKWYEIDDVQDLDIAESIFRTDEGEVYNAISGRFGGYWRYPKMLDYCYPINPYYPPQRLMNEIKANIETLITESPSGMHVVSLLAAKVLDVDEDKIVVGNGASEIIKSVIEESSGKVGFISPSFEEYYNRCEEDRRVVYKSESIDFSYSVDNLINHFRDKEISSLVVINPDNPTGNYIPKEDVLKLAKWCEYKGIQLIYDESFIDYAMDEQGSIISSGEYEQFANMLVIKSISKAHGVQGLRLGVGVSVNSEKISALKKSLTIWNINSISEFYLQIAEKYAKSYKAAICSFKETREKYLKELKTITSLRVFNTEANFVMVELLGCCKATDFCGKMLRDNGILIKDLSKKAGLSDRQLIRLSIRTEDENAQVVQAIRTYFDK</sequence>
<dbReference type="OrthoDB" id="9813612at2"/>